<organism evidence="4 5">
    <name type="scientific">Gulosibacter chungangensis</name>
    <dbReference type="NCBI Taxonomy" id="979746"/>
    <lineage>
        <taxon>Bacteria</taxon>
        <taxon>Bacillati</taxon>
        <taxon>Actinomycetota</taxon>
        <taxon>Actinomycetes</taxon>
        <taxon>Micrococcales</taxon>
        <taxon>Microbacteriaceae</taxon>
        <taxon>Gulosibacter</taxon>
    </lineage>
</organism>
<name>A0A7J5BB18_9MICO</name>
<dbReference type="Proteomes" id="UP000433493">
    <property type="component" value="Unassembled WGS sequence"/>
</dbReference>
<keyword evidence="5" id="KW-1185">Reference proteome</keyword>
<feature type="domain" description="HNH nuclease" evidence="3">
    <location>
        <begin position="408"/>
        <end position="460"/>
    </location>
</feature>
<dbReference type="SMART" id="SM00507">
    <property type="entry name" value="HNHc"/>
    <property type="match status" value="1"/>
</dbReference>
<feature type="compositionally biased region" description="Basic and acidic residues" evidence="2">
    <location>
        <begin position="28"/>
        <end position="38"/>
    </location>
</feature>
<sequence length="544" mass="58900">MATTTKGKTSKSVHPGERAPRATTGRHSPADDIRADEAREKLDDFTQLRRDRGAAEAGIVRLFATVYDIATERTLAAMNETFGSKSQSKVFSWHFTSLVSEFAIKTNDSPVALRNRAYDAYELVRSFPDWVTSIEEGKIDLPHARAMLRNTGLLQEDQYAKYGSRLLEYAETHSVGQTAAEAERLVAEIAAEAFEKACKEAREDRFVRIRHDSFGMADIHVRVPSELGMAVKDKLDKEAKALRDINEQARKDAVHTIAAEIAQAASLDGLAIDSNQATGASASAGLDADADADADAATSLGSEPAVDPAATDSRTTDQIRADILIETLLCATPGESRVVANINLTIPALSVLEGREDGTAPALLNGMHPISFPEACQLAANAPSWQRVLNDPISGHVIAVTPYRPPQPMRTFIQVRDRSCRFPGCMRPATHSEIDHTHPASEGGETSIDNLAVLCRSHHVLKHEKPWTVINLGDGVLEWRTPLGQVVVTEPMPYSTRPDAPASNSANANAYGNVTGASASDVTKKSARPEFRPTVVLEDVPAPF</sequence>
<dbReference type="Pfam" id="PF01844">
    <property type="entry name" value="HNH"/>
    <property type="match status" value="1"/>
</dbReference>
<evidence type="ECO:0000256" key="2">
    <source>
        <dbReference type="SAM" id="MobiDB-lite"/>
    </source>
</evidence>
<dbReference type="OrthoDB" id="3261064at2"/>
<dbReference type="InterPro" id="IPR003615">
    <property type="entry name" value="HNH_nuc"/>
</dbReference>
<dbReference type="GO" id="GO:0008270">
    <property type="term" value="F:zinc ion binding"/>
    <property type="evidence" value="ECO:0007669"/>
    <property type="project" value="InterPro"/>
</dbReference>
<gene>
    <name evidence="4" type="ORF">F8O05_08425</name>
</gene>
<dbReference type="AlphaFoldDB" id="A0A7J5BB18"/>
<comment type="caution">
    <text evidence="4">The sequence shown here is derived from an EMBL/GenBank/DDBJ whole genome shotgun (WGS) entry which is preliminary data.</text>
</comment>
<evidence type="ECO:0000256" key="1">
    <source>
        <dbReference type="ARBA" id="ARBA00023450"/>
    </source>
</evidence>
<dbReference type="InterPro" id="IPR002711">
    <property type="entry name" value="HNH"/>
</dbReference>
<reference evidence="4 5" key="1">
    <citation type="submission" date="2019-09" db="EMBL/GenBank/DDBJ databases">
        <title>Phylogeny of genus Pseudoclavibacter and closely related genus.</title>
        <authorList>
            <person name="Li Y."/>
        </authorList>
    </citation>
    <scope>NUCLEOTIDE SEQUENCE [LARGE SCALE GENOMIC DNA]</scope>
    <source>
        <strain evidence="4 5">KCTC 13959</strain>
    </source>
</reference>
<dbReference type="InterPro" id="IPR003870">
    <property type="entry name" value="DUF222"/>
</dbReference>
<feature type="region of interest" description="Disordered" evidence="2">
    <location>
        <begin position="1"/>
        <end position="38"/>
    </location>
</feature>
<comment type="similarity">
    <text evidence="1">Belongs to the Rv1128c/1148c/1588c/1702c/1945/3466 family.</text>
</comment>
<evidence type="ECO:0000313" key="5">
    <source>
        <dbReference type="Proteomes" id="UP000433493"/>
    </source>
</evidence>
<feature type="compositionally biased region" description="Polar residues" evidence="2">
    <location>
        <begin position="1"/>
        <end position="12"/>
    </location>
</feature>
<feature type="region of interest" description="Disordered" evidence="2">
    <location>
        <begin position="294"/>
        <end position="314"/>
    </location>
</feature>
<evidence type="ECO:0000313" key="4">
    <source>
        <dbReference type="EMBL" id="KAB1643233.1"/>
    </source>
</evidence>
<protein>
    <submittedName>
        <fullName evidence="4">DUF222 domain-containing protein</fullName>
    </submittedName>
</protein>
<dbReference type="RefSeq" id="WP_158052282.1">
    <property type="nucleotide sequence ID" value="NZ_WBKB01000004.1"/>
</dbReference>
<dbReference type="GO" id="GO:0004519">
    <property type="term" value="F:endonuclease activity"/>
    <property type="evidence" value="ECO:0007669"/>
    <property type="project" value="InterPro"/>
</dbReference>
<proteinExistence type="inferred from homology"/>
<evidence type="ECO:0000259" key="3">
    <source>
        <dbReference type="SMART" id="SM00507"/>
    </source>
</evidence>
<dbReference type="EMBL" id="WBKB01000004">
    <property type="protein sequence ID" value="KAB1643233.1"/>
    <property type="molecule type" value="Genomic_DNA"/>
</dbReference>
<dbReference type="Pfam" id="PF02720">
    <property type="entry name" value="DUF222"/>
    <property type="match status" value="1"/>
</dbReference>
<accession>A0A7J5BB18</accession>
<feature type="compositionally biased region" description="Low complexity" evidence="2">
    <location>
        <begin position="500"/>
        <end position="510"/>
    </location>
</feature>
<dbReference type="Gene3D" id="1.10.30.50">
    <property type="match status" value="1"/>
</dbReference>
<feature type="region of interest" description="Disordered" evidence="2">
    <location>
        <begin position="495"/>
        <end position="530"/>
    </location>
</feature>
<dbReference type="GO" id="GO:0003676">
    <property type="term" value="F:nucleic acid binding"/>
    <property type="evidence" value="ECO:0007669"/>
    <property type="project" value="InterPro"/>
</dbReference>
<dbReference type="CDD" id="cd00085">
    <property type="entry name" value="HNHc"/>
    <property type="match status" value="1"/>
</dbReference>